<dbReference type="AlphaFoldDB" id="A0AAV2TT93"/>
<feature type="compositionally biased region" description="Basic and acidic residues" evidence="1">
    <location>
        <begin position="27"/>
        <end position="43"/>
    </location>
</feature>
<reference evidence="2" key="1">
    <citation type="submission" date="2024-06" db="EMBL/GenBank/DDBJ databases">
        <authorList>
            <person name="Liu X."/>
            <person name="Lenzi L."/>
            <person name="Haldenby T S."/>
            <person name="Uol C."/>
        </authorList>
    </citation>
    <scope>NUCLEOTIDE SEQUENCE</scope>
</reference>
<comment type="caution">
    <text evidence="2">The sequence shown here is derived from an EMBL/GenBank/DDBJ whole genome shotgun (WGS) entry which is preliminary data.</text>
</comment>
<dbReference type="EMBL" id="CAXLJL010000689">
    <property type="protein sequence ID" value="CAL5139990.1"/>
    <property type="molecule type" value="Genomic_DNA"/>
</dbReference>
<evidence type="ECO:0000313" key="3">
    <source>
        <dbReference type="Proteomes" id="UP001497525"/>
    </source>
</evidence>
<evidence type="ECO:0000313" key="2">
    <source>
        <dbReference type="EMBL" id="CAL5139990.1"/>
    </source>
</evidence>
<proteinExistence type="predicted"/>
<accession>A0AAV2TT93</accession>
<sequence>MDVRIGFGLKSKEDREEGEAALGNDLEGARSRSEENKAGRHWDGPGYETRGKRASPLYRILFAENLTSDFASATASPRRTPGVPYELIIGCGPPFDET</sequence>
<organism evidence="2 3">
    <name type="scientific">Calicophoron daubneyi</name>
    <name type="common">Rumen fluke</name>
    <name type="synonym">Paramphistomum daubneyi</name>
    <dbReference type="NCBI Taxonomy" id="300641"/>
    <lineage>
        <taxon>Eukaryota</taxon>
        <taxon>Metazoa</taxon>
        <taxon>Spiralia</taxon>
        <taxon>Lophotrochozoa</taxon>
        <taxon>Platyhelminthes</taxon>
        <taxon>Trematoda</taxon>
        <taxon>Digenea</taxon>
        <taxon>Plagiorchiida</taxon>
        <taxon>Pronocephalata</taxon>
        <taxon>Paramphistomoidea</taxon>
        <taxon>Paramphistomidae</taxon>
        <taxon>Calicophoron</taxon>
    </lineage>
</organism>
<dbReference type="Proteomes" id="UP001497525">
    <property type="component" value="Unassembled WGS sequence"/>
</dbReference>
<gene>
    <name evidence="2" type="ORF">CDAUBV1_LOCUS15171</name>
</gene>
<evidence type="ECO:0000256" key="1">
    <source>
        <dbReference type="SAM" id="MobiDB-lite"/>
    </source>
</evidence>
<name>A0AAV2TT93_CALDB</name>
<feature type="region of interest" description="Disordered" evidence="1">
    <location>
        <begin position="1"/>
        <end position="51"/>
    </location>
</feature>
<protein>
    <submittedName>
        <fullName evidence="2">Uncharacterized protein</fullName>
    </submittedName>
</protein>